<feature type="domain" description="Major facilitator superfamily (MFS) profile" evidence="5">
    <location>
        <begin position="1"/>
        <end position="373"/>
    </location>
</feature>
<evidence type="ECO:0000256" key="3">
    <source>
        <dbReference type="ARBA" id="ARBA00023136"/>
    </source>
</evidence>
<gene>
    <name evidence="6" type="ORF">J8J14_19425</name>
</gene>
<feature type="transmembrane region" description="Helical" evidence="4">
    <location>
        <begin position="348"/>
        <end position="367"/>
    </location>
</feature>
<feature type="transmembrane region" description="Helical" evidence="4">
    <location>
        <begin position="283"/>
        <end position="300"/>
    </location>
</feature>
<reference evidence="6 7" key="1">
    <citation type="submission" date="2021-03" db="EMBL/GenBank/DDBJ databases">
        <authorList>
            <person name="So Y."/>
        </authorList>
    </citation>
    <scope>NUCLEOTIDE SEQUENCE [LARGE SCALE GENOMIC DNA]</scope>
    <source>
        <strain evidence="6 7">SSH11</strain>
    </source>
</reference>
<dbReference type="Pfam" id="PF07690">
    <property type="entry name" value="MFS_1"/>
    <property type="match status" value="1"/>
</dbReference>
<evidence type="ECO:0000256" key="4">
    <source>
        <dbReference type="SAM" id="Phobius"/>
    </source>
</evidence>
<comment type="caution">
    <text evidence="6">The sequence shown here is derived from an EMBL/GenBank/DDBJ whole genome shotgun (WGS) entry which is preliminary data.</text>
</comment>
<feature type="transmembrane region" description="Helical" evidence="4">
    <location>
        <begin position="54"/>
        <end position="72"/>
    </location>
</feature>
<keyword evidence="2 4" id="KW-1133">Transmembrane helix</keyword>
<dbReference type="Gene3D" id="1.20.1250.20">
    <property type="entry name" value="MFS general substrate transporter like domains"/>
    <property type="match status" value="2"/>
</dbReference>
<dbReference type="InterPro" id="IPR011701">
    <property type="entry name" value="MFS"/>
</dbReference>
<evidence type="ECO:0000259" key="5">
    <source>
        <dbReference type="PROSITE" id="PS50850"/>
    </source>
</evidence>
<dbReference type="PANTHER" id="PTHR43129">
    <property type="entry name" value="FOSMIDOMYCIN RESISTANCE PROTEIN"/>
    <property type="match status" value="1"/>
</dbReference>
<feature type="transmembrane region" description="Helical" evidence="4">
    <location>
        <begin position="320"/>
        <end position="342"/>
    </location>
</feature>
<evidence type="ECO:0000313" key="6">
    <source>
        <dbReference type="EMBL" id="MBP0446951.1"/>
    </source>
</evidence>
<dbReference type="PROSITE" id="PS50850">
    <property type="entry name" value="MFS"/>
    <property type="match status" value="1"/>
</dbReference>
<organism evidence="6 7">
    <name type="scientific">Pararoseomonas baculiformis</name>
    <dbReference type="NCBI Taxonomy" id="2820812"/>
    <lineage>
        <taxon>Bacteria</taxon>
        <taxon>Pseudomonadati</taxon>
        <taxon>Pseudomonadota</taxon>
        <taxon>Alphaproteobacteria</taxon>
        <taxon>Acetobacterales</taxon>
        <taxon>Acetobacteraceae</taxon>
        <taxon>Pararoseomonas</taxon>
    </lineage>
</organism>
<feature type="transmembrane region" description="Helical" evidence="4">
    <location>
        <begin position="258"/>
        <end position="277"/>
    </location>
</feature>
<feature type="transmembrane region" description="Helical" evidence="4">
    <location>
        <begin position="226"/>
        <end position="251"/>
    </location>
</feature>
<accession>A0ABS4AJ97</accession>
<feature type="transmembrane region" description="Helical" evidence="4">
    <location>
        <begin position="20"/>
        <end position="42"/>
    </location>
</feature>
<dbReference type="InterPro" id="IPR036259">
    <property type="entry name" value="MFS_trans_sf"/>
</dbReference>
<keyword evidence="7" id="KW-1185">Reference proteome</keyword>
<feature type="transmembrane region" description="Helical" evidence="4">
    <location>
        <begin position="188"/>
        <end position="206"/>
    </location>
</feature>
<dbReference type="EMBL" id="JAGIZB010000023">
    <property type="protein sequence ID" value="MBP0446951.1"/>
    <property type="molecule type" value="Genomic_DNA"/>
</dbReference>
<name>A0ABS4AJ97_9PROT</name>
<sequence>MHILALPPLFPFLRDSLGVGFVELGLALTVFNVVSAVAQAPVGFLADRVGPRRILGAGLALGGLAFLSLGVIGTYAWLLVAAALAGLANSVYHPANYALLSSGIAKTRMGRAFSLHTFSGYLGTAIAPATMFGLAALAGPGLALGVVGLAGVLLAFFMLMVSAPERPAAAPATGPEQRNEAVRSSGSVFTPAILSLTVFFVLLSFSNGGIQNFAVAALVSGYGATLTLANAALTAFLLLSAIGVLAGGLVADRTRRHGDVAATAFALTAALALLIALVDLAPVPLVLAMGMAGFLSGVIAPSRDMMVQAAAPPGASGRAFGIVSTGFNIGGALGPLLYGWILDHGAPRWVFGAAAIFMMLTVGLALFDQRRPRIGRAAAIPAKGEAER</sequence>
<dbReference type="SUPFAM" id="SSF103473">
    <property type="entry name" value="MFS general substrate transporter"/>
    <property type="match status" value="1"/>
</dbReference>
<dbReference type="Proteomes" id="UP000681594">
    <property type="component" value="Unassembled WGS sequence"/>
</dbReference>
<evidence type="ECO:0000256" key="2">
    <source>
        <dbReference type="ARBA" id="ARBA00022989"/>
    </source>
</evidence>
<feature type="transmembrane region" description="Helical" evidence="4">
    <location>
        <begin position="78"/>
        <end position="100"/>
    </location>
</feature>
<dbReference type="InterPro" id="IPR020846">
    <property type="entry name" value="MFS_dom"/>
</dbReference>
<keyword evidence="3 4" id="KW-0472">Membrane</keyword>
<feature type="transmembrane region" description="Helical" evidence="4">
    <location>
        <begin position="142"/>
        <end position="161"/>
    </location>
</feature>
<keyword evidence="1 4" id="KW-0812">Transmembrane</keyword>
<feature type="transmembrane region" description="Helical" evidence="4">
    <location>
        <begin position="112"/>
        <end position="136"/>
    </location>
</feature>
<protein>
    <submittedName>
        <fullName evidence="6">MFS transporter</fullName>
    </submittedName>
</protein>
<proteinExistence type="predicted"/>
<evidence type="ECO:0000256" key="1">
    <source>
        <dbReference type="ARBA" id="ARBA00022692"/>
    </source>
</evidence>
<dbReference type="PANTHER" id="PTHR43129:SF1">
    <property type="entry name" value="FOSMIDOMYCIN RESISTANCE PROTEIN"/>
    <property type="match status" value="1"/>
</dbReference>
<dbReference type="RefSeq" id="WP_209381221.1">
    <property type="nucleotide sequence ID" value="NZ_JAGIZB010000023.1"/>
</dbReference>
<evidence type="ECO:0000313" key="7">
    <source>
        <dbReference type="Proteomes" id="UP000681594"/>
    </source>
</evidence>